<evidence type="ECO:0000256" key="1">
    <source>
        <dbReference type="SAM" id="Coils"/>
    </source>
</evidence>
<evidence type="ECO:0000259" key="2">
    <source>
        <dbReference type="PROSITE" id="PS50208"/>
    </source>
</evidence>
<accession>A0A931J7L0</accession>
<dbReference type="AlphaFoldDB" id="A0A931J7L0"/>
<dbReference type="PANTHER" id="PTHR22576">
    <property type="entry name" value="MUCOSA ASSOCIATED LYMPHOID TISSUE LYMPHOMA TRANSLOCATION PROTEIN 1/PARACASPASE"/>
    <property type="match status" value="1"/>
</dbReference>
<feature type="domain" description="Caspase family p20" evidence="2">
    <location>
        <begin position="49"/>
        <end position="157"/>
    </location>
</feature>
<dbReference type="InterPro" id="IPR001309">
    <property type="entry name" value="Pept_C14_p20"/>
</dbReference>
<comment type="caution">
    <text evidence="3">The sequence shown here is derived from an EMBL/GenBank/DDBJ whole genome shotgun (WGS) entry which is preliminary data.</text>
</comment>
<dbReference type="PANTHER" id="PTHR22576:SF37">
    <property type="entry name" value="MUCOSA-ASSOCIATED LYMPHOID TISSUE LYMPHOMA TRANSLOCATION PROTEIN 1"/>
    <property type="match status" value="1"/>
</dbReference>
<name>A0A931J7L0_9BURK</name>
<dbReference type="EMBL" id="JAEDAK010000031">
    <property type="protein sequence ID" value="MBH9579701.1"/>
    <property type="molecule type" value="Genomic_DNA"/>
</dbReference>
<dbReference type="Gene3D" id="3.40.50.1460">
    <property type="match status" value="1"/>
</dbReference>
<feature type="non-terminal residue" evidence="3">
    <location>
        <position position="395"/>
    </location>
</feature>
<organism evidence="3 4">
    <name type="scientific">Inhella proteolytica</name>
    <dbReference type="NCBI Taxonomy" id="2795029"/>
    <lineage>
        <taxon>Bacteria</taxon>
        <taxon>Pseudomonadati</taxon>
        <taxon>Pseudomonadota</taxon>
        <taxon>Betaproteobacteria</taxon>
        <taxon>Burkholderiales</taxon>
        <taxon>Sphaerotilaceae</taxon>
        <taxon>Inhella</taxon>
    </lineage>
</organism>
<dbReference type="Proteomes" id="UP000613266">
    <property type="component" value="Unassembled WGS sequence"/>
</dbReference>
<dbReference type="Pfam" id="PF00656">
    <property type="entry name" value="Peptidase_C14"/>
    <property type="match status" value="1"/>
</dbReference>
<evidence type="ECO:0000313" key="3">
    <source>
        <dbReference type="EMBL" id="MBH9579701.1"/>
    </source>
</evidence>
<dbReference type="InterPro" id="IPR052039">
    <property type="entry name" value="Caspase-related_regulators"/>
</dbReference>
<dbReference type="RefSeq" id="WP_198113638.1">
    <property type="nucleotide sequence ID" value="NZ_JAEDAK010000031.1"/>
</dbReference>
<sequence length="395" mass="44195">MGQGIGRALALGLLIWVAEGLARADAPRVALVVGNAAYPQQGLANPRNDARAVAELLQRAGFEVDLRLDQAREPLAQALAGFGRRLRDPQIRLAVFFYAGHGLQMDNRNFLVPVDAQVRRAEDVPRQTVDASELIRYMDQARDRSLIAILDACRDDPFAGSYRPPARGLSPFDAPSGSLLAYSTAPGHVAYDGTGSNSLYTLNLVRELAVPDTTLEDAFKRVRLNVRLGSKNRQIPWESTSLEQSVILFPQKRAPLNDAELERRFEEEMGRWNEVRRSQDVERLAEFIRSYPSGHASELAQARLDRLLQIEAERLAREREQQAQQELAQAQAAQRERVAEAEREAQRLAQAREEAVRAAREGQAALEQAQRLARERADRERLAALERAQRERAAA</sequence>
<dbReference type="PROSITE" id="PS50208">
    <property type="entry name" value="CASPASE_P20"/>
    <property type="match status" value="1"/>
</dbReference>
<keyword evidence="1" id="KW-0175">Coiled coil</keyword>
<feature type="coiled-coil region" evidence="1">
    <location>
        <begin position="313"/>
        <end position="372"/>
    </location>
</feature>
<keyword evidence="4" id="KW-1185">Reference proteome</keyword>
<reference evidence="3" key="1">
    <citation type="submission" date="2020-12" db="EMBL/GenBank/DDBJ databases">
        <title>The genome sequence of Inhella sp. 1Y17.</title>
        <authorList>
            <person name="Liu Y."/>
        </authorList>
    </citation>
    <scope>NUCLEOTIDE SEQUENCE</scope>
    <source>
        <strain evidence="3">1Y17</strain>
    </source>
</reference>
<evidence type="ECO:0000313" key="4">
    <source>
        <dbReference type="Proteomes" id="UP000613266"/>
    </source>
</evidence>
<dbReference type="GO" id="GO:0006508">
    <property type="term" value="P:proteolysis"/>
    <property type="evidence" value="ECO:0007669"/>
    <property type="project" value="InterPro"/>
</dbReference>
<gene>
    <name evidence="3" type="ORF">I7X39_22640</name>
</gene>
<dbReference type="InterPro" id="IPR011600">
    <property type="entry name" value="Pept_C14_caspase"/>
</dbReference>
<proteinExistence type="predicted"/>
<dbReference type="GO" id="GO:0004197">
    <property type="term" value="F:cysteine-type endopeptidase activity"/>
    <property type="evidence" value="ECO:0007669"/>
    <property type="project" value="InterPro"/>
</dbReference>
<dbReference type="InterPro" id="IPR029030">
    <property type="entry name" value="Caspase-like_dom_sf"/>
</dbReference>
<dbReference type="SUPFAM" id="SSF52129">
    <property type="entry name" value="Caspase-like"/>
    <property type="match status" value="1"/>
</dbReference>
<protein>
    <submittedName>
        <fullName evidence="3">Caspase family protein</fullName>
    </submittedName>
</protein>